<keyword evidence="2" id="KW-1185">Reference proteome</keyword>
<gene>
    <name evidence="1" type="ORF">NAEGRDRAFT_65337</name>
</gene>
<dbReference type="RefSeq" id="XP_002679521.1">
    <property type="nucleotide sequence ID" value="XM_002679475.1"/>
</dbReference>
<organism evidence="2">
    <name type="scientific">Naegleria gruberi</name>
    <name type="common">Amoeba</name>
    <dbReference type="NCBI Taxonomy" id="5762"/>
    <lineage>
        <taxon>Eukaryota</taxon>
        <taxon>Discoba</taxon>
        <taxon>Heterolobosea</taxon>
        <taxon>Tetramitia</taxon>
        <taxon>Eutetramitia</taxon>
        <taxon>Vahlkampfiidae</taxon>
        <taxon>Naegleria</taxon>
    </lineage>
</organism>
<dbReference type="AlphaFoldDB" id="D2V8Z6"/>
<accession>D2V8Z6</accession>
<dbReference type="InParanoid" id="D2V8Z6"/>
<evidence type="ECO:0000313" key="1">
    <source>
        <dbReference type="EMBL" id="EFC46777.1"/>
    </source>
</evidence>
<dbReference type="VEuPathDB" id="AmoebaDB:NAEGRDRAFT_65337"/>
<reference evidence="1 2" key="1">
    <citation type="journal article" date="2010" name="Cell">
        <title>The genome of Naegleria gruberi illuminates early eukaryotic versatility.</title>
        <authorList>
            <person name="Fritz-Laylin L.K."/>
            <person name="Prochnik S.E."/>
            <person name="Ginger M.L."/>
            <person name="Dacks J.B."/>
            <person name="Carpenter M.L."/>
            <person name="Field M.C."/>
            <person name="Kuo A."/>
            <person name="Paredez A."/>
            <person name="Chapman J."/>
            <person name="Pham J."/>
            <person name="Shu S."/>
            <person name="Neupane R."/>
            <person name="Cipriano M."/>
            <person name="Mancuso J."/>
            <person name="Tu H."/>
            <person name="Salamov A."/>
            <person name="Lindquist E."/>
            <person name="Shapiro H."/>
            <person name="Lucas S."/>
            <person name="Grigoriev I.V."/>
            <person name="Cande W.Z."/>
            <person name="Fulton C."/>
            <person name="Rokhsar D.S."/>
            <person name="Dawson S.C."/>
        </authorList>
    </citation>
    <scope>NUCLEOTIDE SEQUENCE [LARGE SCALE GENOMIC DNA]</scope>
    <source>
        <strain evidence="1 2">NEG-M</strain>
    </source>
</reference>
<proteinExistence type="predicted"/>
<name>D2V8Z6_NAEGR</name>
<protein>
    <submittedName>
        <fullName evidence="1">Predicted protein</fullName>
    </submittedName>
</protein>
<dbReference type="GeneID" id="8848797"/>
<dbReference type="KEGG" id="ngr:NAEGRDRAFT_65337"/>
<dbReference type="EMBL" id="GG738857">
    <property type="protein sequence ID" value="EFC46777.1"/>
    <property type="molecule type" value="Genomic_DNA"/>
</dbReference>
<evidence type="ECO:0000313" key="2">
    <source>
        <dbReference type="Proteomes" id="UP000006671"/>
    </source>
</evidence>
<dbReference type="Proteomes" id="UP000006671">
    <property type="component" value="Unassembled WGS sequence"/>
</dbReference>
<sequence>MDETDENDRVLINLTCSNSSPGANDDWHTISGELQSIYLIMMNKNQSTSNFEDKKLIIIPPWLDSLNSIANVEFVKQFTIEENDDEMIRNFKLLRLAIDVFRTGMAQSSLITGFFKHFFYCLDESVGECLDLKRQVNTQQLVRVVFNQSTKIPDWKVGILVVLAQMIHRYFLNEWIGFYLFLIQYYNIRAWEERFIEMTDMDYKLLNELFTIPIDKFSNLFKANLAKVVYQHFQCYNTKLKILPKLLQELGMPEHNTLMETFKHELNYDMQMIVNESSRNLSSESIRKERILKIFYLCKVFYGFKQFGSEITEQFKYLHLSLLQSRDEEIVQESLEMLHVAPNISSATVASNSIELIVVLTELFEHRKESIREEAYKWCSKLLVRTTCMIDAPLCSKQILNALMNAPVLTNNLIELATSAFNCFKYLHDYNEQYLNFFHKIVEILRISINNDKERVEITLRAIPQIVDLDTEIRTVILNLPLNDLVNFCLTNEISIPTEIITIIMGITGSGTELVKLLLCTSDTSLHCVLADLLNKNFVETGSLLISQEEIDRLINQKLSISQFFKNYEINCFIYKVAHFYSDTVGLAIHLNACPAFMFDQVDGKGKVPEIVVLNYLNLLEIILDREFETISDNVDIIMETLEDISTLGYPLKIRAMIERILKLLRLHDIDDWRKGFDHNSIPVYEGNDDDLTYW</sequence>